<dbReference type="AlphaFoldDB" id="A0AAD5S154"/>
<feature type="compositionally biased region" description="Basic and acidic residues" evidence="1">
    <location>
        <begin position="125"/>
        <end position="142"/>
    </location>
</feature>
<comment type="caution">
    <text evidence="2">The sequence shown here is derived from an EMBL/GenBank/DDBJ whole genome shotgun (WGS) entry which is preliminary data.</text>
</comment>
<keyword evidence="3" id="KW-1185">Reference proteome</keyword>
<reference evidence="2" key="1">
    <citation type="submission" date="2020-05" db="EMBL/GenBank/DDBJ databases">
        <title>Phylogenomic resolution of chytrid fungi.</title>
        <authorList>
            <person name="Stajich J.E."/>
            <person name="Amses K."/>
            <person name="Simmons R."/>
            <person name="Seto K."/>
            <person name="Myers J."/>
            <person name="Bonds A."/>
            <person name="Quandt C.A."/>
            <person name="Barry K."/>
            <person name="Liu P."/>
            <person name="Grigoriev I."/>
            <person name="Longcore J.E."/>
            <person name="James T.Y."/>
        </authorList>
    </citation>
    <scope>NUCLEOTIDE SEQUENCE</scope>
    <source>
        <strain evidence="2">JEL0318</strain>
    </source>
</reference>
<proteinExistence type="predicted"/>
<dbReference type="Proteomes" id="UP001212841">
    <property type="component" value="Unassembled WGS sequence"/>
</dbReference>
<feature type="compositionally biased region" description="Basic and acidic residues" evidence="1">
    <location>
        <begin position="39"/>
        <end position="64"/>
    </location>
</feature>
<feature type="region of interest" description="Disordered" evidence="1">
    <location>
        <begin position="26"/>
        <end position="64"/>
    </location>
</feature>
<name>A0AAD5S154_9FUNG</name>
<feature type="region of interest" description="Disordered" evidence="1">
    <location>
        <begin position="95"/>
        <end position="151"/>
    </location>
</feature>
<evidence type="ECO:0000313" key="2">
    <source>
        <dbReference type="EMBL" id="KAJ3026980.1"/>
    </source>
</evidence>
<gene>
    <name evidence="2" type="ORF">HK097_006262</name>
</gene>
<accession>A0AAD5S154</accession>
<sequence>MSEGNRIRTFDNSWGFFKGDYSMAIPEPEEVGGLSTIPQKEKNTPPEHYHDQPLMERAERENTTTEELHALNAANKREIDNEALASMGSSVQNFVGAGYDPKNGNRSTTNRDATPESKMGIVEPVRVRDARESGEANLDGHRGARTGGANQ</sequence>
<protein>
    <submittedName>
        <fullName evidence="2">Uncharacterized protein</fullName>
    </submittedName>
</protein>
<evidence type="ECO:0000313" key="3">
    <source>
        <dbReference type="Proteomes" id="UP001212841"/>
    </source>
</evidence>
<organism evidence="2 3">
    <name type="scientific">Rhizophlyctis rosea</name>
    <dbReference type="NCBI Taxonomy" id="64517"/>
    <lineage>
        <taxon>Eukaryota</taxon>
        <taxon>Fungi</taxon>
        <taxon>Fungi incertae sedis</taxon>
        <taxon>Chytridiomycota</taxon>
        <taxon>Chytridiomycota incertae sedis</taxon>
        <taxon>Chytridiomycetes</taxon>
        <taxon>Rhizophlyctidales</taxon>
        <taxon>Rhizophlyctidaceae</taxon>
        <taxon>Rhizophlyctis</taxon>
    </lineage>
</organism>
<dbReference type="EMBL" id="JADGJD010002939">
    <property type="protein sequence ID" value="KAJ3026980.1"/>
    <property type="molecule type" value="Genomic_DNA"/>
</dbReference>
<evidence type="ECO:0000256" key="1">
    <source>
        <dbReference type="SAM" id="MobiDB-lite"/>
    </source>
</evidence>